<feature type="region of interest" description="Disordered" evidence="1">
    <location>
        <begin position="200"/>
        <end position="223"/>
    </location>
</feature>
<evidence type="ECO:0000313" key="2">
    <source>
        <dbReference type="EMBL" id="VDO86631.1"/>
    </source>
</evidence>
<evidence type="ECO:0000313" key="4">
    <source>
        <dbReference type="WBParaSite" id="HPBE_0001087001-mRNA-1"/>
    </source>
</evidence>
<protein>
    <submittedName>
        <fullName evidence="2 4">Uncharacterized protein</fullName>
    </submittedName>
</protein>
<proteinExistence type="predicted"/>
<organism evidence="2">
    <name type="scientific">Heligmosomoides polygyrus</name>
    <name type="common">Parasitic roundworm</name>
    <dbReference type="NCBI Taxonomy" id="6339"/>
    <lineage>
        <taxon>Eukaryota</taxon>
        <taxon>Metazoa</taxon>
        <taxon>Ecdysozoa</taxon>
        <taxon>Nematoda</taxon>
        <taxon>Chromadorea</taxon>
        <taxon>Rhabditida</taxon>
        <taxon>Rhabditina</taxon>
        <taxon>Rhabditomorpha</taxon>
        <taxon>Strongyloidea</taxon>
        <taxon>Heligmosomidae</taxon>
        <taxon>Heligmosomoides</taxon>
    </lineage>
</organism>
<dbReference type="AlphaFoldDB" id="A0A3P7YGS6"/>
<dbReference type="Proteomes" id="UP000050761">
    <property type="component" value="Unassembled WGS sequence"/>
</dbReference>
<gene>
    <name evidence="2" type="ORF">HPBE_LOCUS10871</name>
</gene>
<dbReference type="EMBL" id="UZAH01026907">
    <property type="protein sequence ID" value="VDO86631.1"/>
    <property type="molecule type" value="Genomic_DNA"/>
</dbReference>
<feature type="compositionally biased region" description="Basic residues" evidence="1">
    <location>
        <begin position="206"/>
        <end position="223"/>
    </location>
</feature>
<dbReference type="WBParaSite" id="HPBE_0001087001-mRNA-1">
    <property type="protein sequence ID" value="HPBE_0001087001-mRNA-1"/>
    <property type="gene ID" value="HPBE_0001087001"/>
</dbReference>
<reference evidence="4" key="2">
    <citation type="submission" date="2019-09" db="UniProtKB">
        <authorList>
            <consortium name="WormBaseParasite"/>
        </authorList>
    </citation>
    <scope>IDENTIFICATION</scope>
</reference>
<sequence>MSQPGEAWKTWKRLQQRWRGGRDEGELRALVTDGYASAVCGGDGAFVWRCDDVVAPPPPLPGASPGPLPFDATLPVESLVLSTPLIRVTIFTAEMAAFQKGTCSAEQIQMFFSLSSTRHYYSNNNLYNNQNNNQNNNNNNNAYDHRLLGAENPMLTPCSAQLSSAQLNSLTRSFAFHSVMQLKPETTLGGERCSSWTRWTSVHKGEKGKRKRKKMKKRKKGKK</sequence>
<reference evidence="2 3" key="1">
    <citation type="submission" date="2018-11" db="EMBL/GenBank/DDBJ databases">
        <authorList>
            <consortium name="Pathogen Informatics"/>
        </authorList>
    </citation>
    <scope>NUCLEOTIDE SEQUENCE [LARGE SCALE GENOMIC DNA]</scope>
</reference>
<accession>A0A3P7YGS6</accession>
<evidence type="ECO:0000313" key="3">
    <source>
        <dbReference type="Proteomes" id="UP000050761"/>
    </source>
</evidence>
<keyword evidence="3" id="KW-1185">Reference proteome</keyword>
<name>A0A3P7YGS6_HELPZ</name>
<evidence type="ECO:0000256" key="1">
    <source>
        <dbReference type="SAM" id="MobiDB-lite"/>
    </source>
</evidence>